<feature type="compositionally biased region" description="Low complexity" evidence="2">
    <location>
        <begin position="26"/>
        <end position="46"/>
    </location>
</feature>
<keyword evidence="1 3" id="KW-0732">Signal</keyword>
<proteinExistence type="predicted"/>
<gene>
    <name evidence="4" type="ORF">GCM10010507_41240</name>
</gene>
<evidence type="ECO:0000256" key="3">
    <source>
        <dbReference type="SAM" id="SignalP"/>
    </source>
</evidence>
<protein>
    <recommendedName>
        <fullName evidence="6">Peptidase S1 domain-containing protein</fullName>
    </recommendedName>
</protein>
<feature type="region of interest" description="Disordered" evidence="2">
    <location>
        <begin position="26"/>
        <end position="51"/>
    </location>
</feature>
<accession>A0A918TRD8</accession>
<evidence type="ECO:0000313" key="4">
    <source>
        <dbReference type="EMBL" id="GHC60006.1"/>
    </source>
</evidence>
<dbReference type="Gene3D" id="2.40.128.340">
    <property type="match status" value="1"/>
</dbReference>
<dbReference type="Pfam" id="PF13517">
    <property type="entry name" value="FG-GAP_3"/>
    <property type="match status" value="1"/>
</dbReference>
<dbReference type="GO" id="GO:0004252">
    <property type="term" value="F:serine-type endopeptidase activity"/>
    <property type="evidence" value="ECO:0007669"/>
    <property type="project" value="InterPro"/>
</dbReference>
<dbReference type="InterPro" id="IPR018114">
    <property type="entry name" value="TRYPSIN_HIS"/>
</dbReference>
<feature type="region of interest" description="Disordered" evidence="2">
    <location>
        <begin position="73"/>
        <end position="136"/>
    </location>
</feature>
<comment type="caution">
    <text evidence="4">The sequence shown here is derived from an EMBL/GenBank/DDBJ whole genome shotgun (WGS) entry which is preliminary data.</text>
</comment>
<dbReference type="GO" id="GO:0006508">
    <property type="term" value="P:proteolysis"/>
    <property type="evidence" value="ECO:0007669"/>
    <property type="project" value="InterPro"/>
</dbReference>
<feature type="compositionally biased region" description="Pro residues" evidence="2">
    <location>
        <begin position="107"/>
        <end position="123"/>
    </location>
</feature>
<evidence type="ECO:0000256" key="2">
    <source>
        <dbReference type="SAM" id="MobiDB-lite"/>
    </source>
</evidence>
<dbReference type="EMBL" id="BMVB01000014">
    <property type="protein sequence ID" value="GHC60006.1"/>
    <property type="molecule type" value="Genomic_DNA"/>
</dbReference>
<reference evidence="4" key="1">
    <citation type="journal article" date="2014" name="Int. J. Syst. Evol. Microbiol.">
        <title>Complete genome sequence of Corynebacterium casei LMG S-19264T (=DSM 44701T), isolated from a smear-ripened cheese.</title>
        <authorList>
            <consortium name="US DOE Joint Genome Institute (JGI-PGF)"/>
            <person name="Walter F."/>
            <person name="Albersmeier A."/>
            <person name="Kalinowski J."/>
            <person name="Ruckert C."/>
        </authorList>
    </citation>
    <scope>NUCLEOTIDE SEQUENCE</scope>
    <source>
        <strain evidence="4">JCM 4633</strain>
    </source>
</reference>
<reference evidence="4" key="2">
    <citation type="submission" date="2020-09" db="EMBL/GenBank/DDBJ databases">
        <authorList>
            <person name="Sun Q."/>
            <person name="Ohkuma M."/>
        </authorList>
    </citation>
    <scope>NUCLEOTIDE SEQUENCE</scope>
    <source>
        <strain evidence="4">JCM 4633</strain>
    </source>
</reference>
<feature type="compositionally biased region" description="Low complexity" evidence="2">
    <location>
        <begin position="96"/>
        <end position="106"/>
    </location>
</feature>
<dbReference type="Pfam" id="PF13365">
    <property type="entry name" value="Trypsin_2"/>
    <property type="match status" value="1"/>
</dbReference>
<feature type="compositionally biased region" description="Low complexity" evidence="2">
    <location>
        <begin position="73"/>
        <end position="88"/>
    </location>
</feature>
<feature type="chain" id="PRO_5038888312" description="Peptidase S1 domain-containing protein" evidence="3">
    <location>
        <begin position="27"/>
        <end position="648"/>
    </location>
</feature>
<name>A0A918TRD8_STRCJ</name>
<dbReference type="InterPro" id="IPR009003">
    <property type="entry name" value="Peptidase_S1_PA"/>
</dbReference>
<dbReference type="SUPFAM" id="SSF69318">
    <property type="entry name" value="Integrin alpha N-terminal domain"/>
    <property type="match status" value="1"/>
</dbReference>
<dbReference type="InterPro" id="IPR013517">
    <property type="entry name" value="FG-GAP"/>
</dbReference>
<dbReference type="AlphaFoldDB" id="A0A918TRD8"/>
<dbReference type="InterPro" id="IPR050966">
    <property type="entry name" value="Glutamyl_endopeptidase"/>
</dbReference>
<evidence type="ECO:0008006" key="6">
    <source>
        <dbReference type="Google" id="ProtNLM"/>
    </source>
</evidence>
<sequence length="648" mass="69160">MRTLRIRQMILAAVCGSLLTTGMAGAASAATPTPGPTAPTASGTARAGEDGDWTVEEALRFWTPERIAAATDPGAAFARPAPATSPSPGGTGTPSGGAAKPGTPTRPGTPAPIPTPTLKPPPKNKPRPGITHENSRHFRGIKSVGVLFAKDPNNAKTHYCSASVVESAGRNLVLTAGHCVNSKAIFVPYYDGSKDVRHQPYGIWPVTKWFYDGNYVANTTAPTSDLDFAFARVGRNDGKNVQDVVGGNSLARTQGAKDRATVIGYPSVDHNPDDQAVQCTTETGALPGYNQMRIDCAGLWGGISGSPWFSSVDLDRGTGTIIGNVGGSNGGGPDVKGSDPLYNRLTYSPFHTDRFFLLFDDAQKNSDAGHGAYQQPAPPYSVGRAETWKHAALMAAGDFNGTGRSDLVVVWSDGEVTLYDSDGNGDFSSERRLTDKNGTWTYARTVTAGDFGGNNQFDLMVVWSDGEVTLYQDIGGNGLGSEVKMADKKSIWSHATQIAAGRFNAATYVTDLVVRWSDGELTLYTNVGPGTFGQENKLKDKNSTWEHAKLLTAGEYSGNAKWDLMVSWTDGELDTYVGTSTRGLGSEQRILDANGTWEHNTVMTTGKFTPNGRTDDLLIRWSDGETTMYNDTGANRLGRENTLVYPVL</sequence>
<dbReference type="PANTHER" id="PTHR15462">
    <property type="entry name" value="SERINE PROTEASE"/>
    <property type="match status" value="1"/>
</dbReference>
<dbReference type="Gene3D" id="2.40.10.10">
    <property type="entry name" value="Trypsin-like serine proteases"/>
    <property type="match status" value="2"/>
</dbReference>
<feature type="signal peptide" evidence="3">
    <location>
        <begin position="1"/>
        <end position="26"/>
    </location>
</feature>
<evidence type="ECO:0000256" key="1">
    <source>
        <dbReference type="ARBA" id="ARBA00022729"/>
    </source>
</evidence>
<dbReference type="SUPFAM" id="SSF50494">
    <property type="entry name" value="Trypsin-like serine proteases"/>
    <property type="match status" value="1"/>
</dbReference>
<dbReference type="PROSITE" id="PS00134">
    <property type="entry name" value="TRYPSIN_HIS"/>
    <property type="match status" value="1"/>
</dbReference>
<evidence type="ECO:0000313" key="5">
    <source>
        <dbReference type="Proteomes" id="UP000646244"/>
    </source>
</evidence>
<dbReference type="InterPro" id="IPR043504">
    <property type="entry name" value="Peptidase_S1_PA_chymotrypsin"/>
</dbReference>
<dbReference type="InterPro" id="IPR028994">
    <property type="entry name" value="Integrin_alpha_N"/>
</dbReference>
<dbReference type="Proteomes" id="UP000646244">
    <property type="component" value="Unassembled WGS sequence"/>
</dbReference>
<organism evidence="4 5">
    <name type="scientific">Streptomyces cinnamoneus</name>
    <name type="common">Streptoverticillium cinnamoneum</name>
    <dbReference type="NCBI Taxonomy" id="53446"/>
    <lineage>
        <taxon>Bacteria</taxon>
        <taxon>Bacillati</taxon>
        <taxon>Actinomycetota</taxon>
        <taxon>Actinomycetes</taxon>
        <taxon>Kitasatosporales</taxon>
        <taxon>Streptomycetaceae</taxon>
        <taxon>Streptomyces</taxon>
        <taxon>Streptomyces cinnamoneus group</taxon>
    </lineage>
</organism>